<dbReference type="EMBL" id="LR796383">
    <property type="protein sequence ID" value="CAB4140983.1"/>
    <property type="molecule type" value="Genomic_DNA"/>
</dbReference>
<sequence length="99" mass="11120">MTGSYDRHRALEEAYRIEWRGKRMRYSPEFATQIMLAKDVLSPDGPFSAMMESVQCVVGTEVLTLGRDEIDQILELALQASVRGMQVINQAKAKTEGTP</sequence>
<name>A0A6J5M671_9CAUD</name>
<reference evidence="1" key="1">
    <citation type="submission" date="2020-04" db="EMBL/GenBank/DDBJ databases">
        <authorList>
            <person name="Chiriac C."/>
            <person name="Salcher M."/>
            <person name="Ghai R."/>
            <person name="Kavagutti S V."/>
        </authorList>
    </citation>
    <scope>NUCLEOTIDE SEQUENCE</scope>
</reference>
<protein>
    <submittedName>
        <fullName evidence="1">Uncharacterized protein</fullName>
    </submittedName>
</protein>
<proteinExistence type="predicted"/>
<gene>
    <name evidence="1" type="ORF">UFOVP399_53</name>
</gene>
<evidence type="ECO:0000313" key="1">
    <source>
        <dbReference type="EMBL" id="CAB4140983.1"/>
    </source>
</evidence>
<accession>A0A6J5M671</accession>
<organism evidence="1">
    <name type="scientific">uncultured Caudovirales phage</name>
    <dbReference type="NCBI Taxonomy" id="2100421"/>
    <lineage>
        <taxon>Viruses</taxon>
        <taxon>Duplodnaviria</taxon>
        <taxon>Heunggongvirae</taxon>
        <taxon>Uroviricota</taxon>
        <taxon>Caudoviricetes</taxon>
        <taxon>Peduoviridae</taxon>
        <taxon>Maltschvirus</taxon>
        <taxon>Maltschvirus maltsch</taxon>
    </lineage>
</organism>